<proteinExistence type="predicted"/>
<dbReference type="Proteomes" id="UP000307510">
    <property type="component" value="Unassembled WGS sequence"/>
</dbReference>
<accession>A0A5R8ZSY0</accession>
<evidence type="ECO:0000313" key="1">
    <source>
        <dbReference type="EMBL" id="TLP68240.1"/>
    </source>
</evidence>
<dbReference type="EMBL" id="VASG01000014">
    <property type="protein sequence ID" value="TLP68240.1"/>
    <property type="molecule type" value="Genomic_DNA"/>
</dbReference>
<protein>
    <submittedName>
        <fullName evidence="1">Uncharacterized protein</fullName>
    </submittedName>
</protein>
<comment type="caution">
    <text evidence="1">The sequence shown here is derived from an EMBL/GenBank/DDBJ whole genome shotgun (WGS) entry which is preliminary data.</text>
</comment>
<reference evidence="1 2" key="1">
    <citation type="submission" date="2019-05" db="EMBL/GenBank/DDBJ databases">
        <authorList>
            <person name="Moore K."/>
            <person name="O'Neill P."/>
            <person name="Farbos A."/>
            <person name="Studholme D.J."/>
        </authorList>
    </citation>
    <scope>NUCLEOTIDE SEQUENCE [LARGE SCALE GENOMIC DNA]</scope>
    <source>
        <strain evidence="1 2">DSM 9128</strain>
    </source>
</reference>
<dbReference type="RefSeq" id="WP_138217179.1">
    <property type="nucleotide sequence ID" value="NZ_VASG01000014.1"/>
</dbReference>
<gene>
    <name evidence="1" type="ORF">FEA48_30775</name>
</gene>
<organism evidence="1 2">
    <name type="scientific">Pseudomonas nitroreducens</name>
    <dbReference type="NCBI Taxonomy" id="46680"/>
    <lineage>
        <taxon>Bacteria</taxon>
        <taxon>Pseudomonadati</taxon>
        <taxon>Pseudomonadota</taxon>
        <taxon>Gammaproteobacteria</taxon>
        <taxon>Pseudomonadales</taxon>
        <taxon>Pseudomonadaceae</taxon>
        <taxon>Pseudomonas</taxon>
    </lineage>
</organism>
<evidence type="ECO:0000313" key="2">
    <source>
        <dbReference type="Proteomes" id="UP000307510"/>
    </source>
</evidence>
<reference evidence="2" key="2">
    <citation type="submission" date="2019-06" db="EMBL/GenBank/DDBJ databases">
        <title>AzeR, a transcriptional regulator that responds to azelaic acid in Pseudomonas nitroreducens.</title>
        <authorList>
            <person name="Bez C."/>
            <person name="Javvadi S.G."/>
            <person name="Bertani I."/>
            <person name="Devescovi G."/>
            <person name="Studholme D.J."/>
            <person name="Geller A."/>
            <person name="Levy A."/>
            <person name="Venturi V."/>
        </authorList>
    </citation>
    <scope>NUCLEOTIDE SEQUENCE [LARGE SCALE GENOMIC DNA]</scope>
    <source>
        <strain evidence="2">DSM 9128</strain>
    </source>
</reference>
<sequence length="121" mass="13211">MTGLPSIVYKGRNGSVELYFRYFDGGRYSPLDFGQVRSMTLVLPNATPRAVFDSRAQPEVIDWQQGGGKVVLNLAGADLAPGIYSVQLVAFDVFHPEGQVLLDGQRPDPILIEIRDVSTAS</sequence>
<name>A0A5R8ZSY0_PSENT</name>
<dbReference type="AlphaFoldDB" id="A0A5R8ZSY0"/>